<name>K2J2L2_9GAMM</name>
<dbReference type="OrthoDB" id="2242169at2"/>
<dbReference type="EMBL" id="AMRI01000003">
    <property type="protein sequence ID" value="EKE77176.1"/>
    <property type="molecule type" value="Genomic_DNA"/>
</dbReference>
<dbReference type="Proteomes" id="UP000006755">
    <property type="component" value="Unassembled WGS sequence"/>
</dbReference>
<protein>
    <recommendedName>
        <fullName evidence="2">DUF3592 domain-containing protein</fullName>
    </recommendedName>
</protein>
<dbReference type="Pfam" id="PF12158">
    <property type="entry name" value="DUF3592"/>
    <property type="match status" value="1"/>
</dbReference>
<dbReference type="InterPro" id="IPR021994">
    <property type="entry name" value="DUF3592"/>
</dbReference>
<comment type="caution">
    <text evidence="3">The sequence shown here is derived from an EMBL/GenBank/DDBJ whole genome shotgun (WGS) entry which is preliminary data.</text>
</comment>
<keyword evidence="1" id="KW-1133">Transmembrane helix</keyword>
<evidence type="ECO:0000259" key="2">
    <source>
        <dbReference type="Pfam" id="PF12158"/>
    </source>
</evidence>
<gene>
    <name evidence="3" type="ORF">B3C1_03185</name>
</gene>
<keyword evidence="1" id="KW-0812">Transmembrane</keyword>
<evidence type="ECO:0000256" key="1">
    <source>
        <dbReference type="SAM" id="Phobius"/>
    </source>
</evidence>
<proteinExistence type="predicted"/>
<sequence>MNKTIARICLIFGALGLIMSLAAGYLAWSKVQFIEGAQQVEGEVIDLHQSRSSGSSSSSYYPEILYVTQSGEALTHVSSTGSSPPAYDIGERVPVYYDPKNPRKVEYGSGFSLYGAAIILGILGGTFLIPALVWLVVTRRSAGRIKRLKESGHKVLADIKAVEEDGRISVNGRFPYLIVAQWQDPKTQLVYRFTSDQLWFDPSDFLDRDQVAVLIDPANPSCHWMDIGFLPKQA</sequence>
<keyword evidence="4" id="KW-1185">Reference proteome</keyword>
<organism evidence="3 4">
    <name type="scientific">Gallaecimonas xiamenensis 3-C-1</name>
    <dbReference type="NCBI Taxonomy" id="745411"/>
    <lineage>
        <taxon>Bacteria</taxon>
        <taxon>Pseudomonadati</taxon>
        <taxon>Pseudomonadota</taxon>
        <taxon>Gammaproteobacteria</taxon>
        <taxon>Enterobacterales</taxon>
        <taxon>Gallaecimonadaceae</taxon>
        <taxon>Gallaecimonas</taxon>
    </lineage>
</organism>
<evidence type="ECO:0000313" key="3">
    <source>
        <dbReference type="EMBL" id="EKE77176.1"/>
    </source>
</evidence>
<dbReference type="AlphaFoldDB" id="K2J2L2"/>
<reference evidence="3 4" key="1">
    <citation type="journal article" date="2012" name="J. Bacteriol.">
        <title>Genome Sequence of Gallaecimonas xiamenensis Type Strain 3-C-1.</title>
        <authorList>
            <person name="Lai Q."/>
            <person name="Wang L."/>
            <person name="Wang W."/>
            <person name="Shao Z."/>
        </authorList>
    </citation>
    <scope>NUCLEOTIDE SEQUENCE [LARGE SCALE GENOMIC DNA]</scope>
    <source>
        <strain evidence="3 4">3-C-1</strain>
    </source>
</reference>
<dbReference type="STRING" id="745411.B3C1_03185"/>
<dbReference type="RefSeq" id="WP_008482865.1">
    <property type="nucleotide sequence ID" value="NZ_AMRI01000003.1"/>
</dbReference>
<dbReference type="eggNOG" id="ENOG5030NB4">
    <property type="taxonomic scope" value="Bacteria"/>
</dbReference>
<feature type="transmembrane region" description="Helical" evidence="1">
    <location>
        <begin position="111"/>
        <end position="137"/>
    </location>
</feature>
<accession>K2J2L2</accession>
<evidence type="ECO:0000313" key="4">
    <source>
        <dbReference type="Proteomes" id="UP000006755"/>
    </source>
</evidence>
<keyword evidence="1" id="KW-0472">Membrane</keyword>
<feature type="domain" description="DUF3592" evidence="2">
    <location>
        <begin position="40"/>
        <end position="110"/>
    </location>
</feature>